<dbReference type="AlphaFoldDB" id="A0A0C9V1R7"/>
<gene>
    <name evidence="2" type="ORF">M422DRAFT_53338</name>
</gene>
<feature type="region of interest" description="Disordered" evidence="1">
    <location>
        <begin position="72"/>
        <end position="92"/>
    </location>
</feature>
<organism evidence="2 3">
    <name type="scientific">Sphaerobolus stellatus (strain SS14)</name>
    <dbReference type="NCBI Taxonomy" id="990650"/>
    <lineage>
        <taxon>Eukaryota</taxon>
        <taxon>Fungi</taxon>
        <taxon>Dikarya</taxon>
        <taxon>Basidiomycota</taxon>
        <taxon>Agaricomycotina</taxon>
        <taxon>Agaricomycetes</taxon>
        <taxon>Phallomycetidae</taxon>
        <taxon>Geastrales</taxon>
        <taxon>Sphaerobolaceae</taxon>
        <taxon>Sphaerobolus</taxon>
    </lineage>
</organism>
<keyword evidence="3" id="KW-1185">Reference proteome</keyword>
<dbReference type="HOGENOM" id="CLU_839838_0_0_1"/>
<evidence type="ECO:0000313" key="3">
    <source>
        <dbReference type="Proteomes" id="UP000054279"/>
    </source>
</evidence>
<sequence length="335" mass="37797">MAHSNMPGNIPHISHFSDDSNDEAVAIEAVHAVRRSRPVHPFFAAALNANDVETRNGADIDDNYSAVEAARQTVQHSRPPSRRFGSPSSTNRTAVVINAASSRHFPIVEEESTGVSDTSDSSTSTMEENSSSEYDQLEWDESDNIASWAERKSLPLETEPRTHIRNPLSFNVEDVIGSTQFKIQCARDWDELPFTTTGALCRSIKFGVNMTALIWWDVHSPDKETIKMNYLDSTLDRIGHGVDVTKYHAKLKLFDKITLKQYGLFNVQFSLFWKIPLITVRGSRASSCALVALRHNLLAPDAYASINTEHKRMLTMYVLYKLNELWGRESFYDIQ</sequence>
<accession>A0A0C9V1R7</accession>
<proteinExistence type="predicted"/>
<reference evidence="2 3" key="1">
    <citation type="submission" date="2014-06" db="EMBL/GenBank/DDBJ databases">
        <title>Evolutionary Origins and Diversification of the Mycorrhizal Mutualists.</title>
        <authorList>
            <consortium name="DOE Joint Genome Institute"/>
            <consortium name="Mycorrhizal Genomics Consortium"/>
            <person name="Kohler A."/>
            <person name="Kuo A."/>
            <person name="Nagy L.G."/>
            <person name="Floudas D."/>
            <person name="Copeland A."/>
            <person name="Barry K.W."/>
            <person name="Cichocki N."/>
            <person name="Veneault-Fourrey C."/>
            <person name="LaButti K."/>
            <person name="Lindquist E.A."/>
            <person name="Lipzen A."/>
            <person name="Lundell T."/>
            <person name="Morin E."/>
            <person name="Murat C."/>
            <person name="Riley R."/>
            <person name="Ohm R."/>
            <person name="Sun H."/>
            <person name="Tunlid A."/>
            <person name="Henrissat B."/>
            <person name="Grigoriev I.V."/>
            <person name="Hibbett D.S."/>
            <person name="Martin F."/>
        </authorList>
    </citation>
    <scope>NUCLEOTIDE SEQUENCE [LARGE SCALE GENOMIC DNA]</scope>
    <source>
        <strain evidence="2 3">SS14</strain>
    </source>
</reference>
<evidence type="ECO:0000313" key="2">
    <source>
        <dbReference type="EMBL" id="KIJ31516.1"/>
    </source>
</evidence>
<feature type="region of interest" description="Disordered" evidence="1">
    <location>
        <begin position="107"/>
        <end position="135"/>
    </location>
</feature>
<protein>
    <submittedName>
        <fullName evidence="2">Uncharacterized protein</fullName>
    </submittedName>
</protein>
<dbReference type="EMBL" id="KN837241">
    <property type="protein sequence ID" value="KIJ31516.1"/>
    <property type="molecule type" value="Genomic_DNA"/>
</dbReference>
<dbReference type="Proteomes" id="UP000054279">
    <property type="component" value="Unassembled WGS sequence"/>
</dbReference>
<name>A0A0C9V1R7_SPHS4</name>
<evidence type="ECO:0000256" key="1">
    <source>
        <dbReference type="SAM" id="MobiDB-lite"/>
    </source>
</evidence>
<feature type="compositionally biased region" description="Low complexity" evidence="1">
    <location>
        <begin position="113"/>
        <end position="133"/>
    </location>
</feature>